<dbReference type="FunFam" id="2.10.25.10:FF:000067">
    <property type="entry name" value="Laminin subunit gamma 1"/>
    <property type="match status" value="1"/>
</dbReference>
<feature type="disulfide bond" evidence="6">
    <location>
        <begin position="84"/>
        <end position="96"/>
    </location>
</feature>
<dbReference type="PANTHER" id="PTHR10574:SF313">
    <property type="entry name" value="LAMININ SUBUNIT GAMMA-2"/>
    <property type="match status" value="1"/>
</dbReference>
<gene>
    <name evidence="10" type="primary">Lamc2</name>
</gene>
<keyword evidence="1 7" id="KW-0732">Signal</keyword>
<evidence type="ECO:0000256" key="1">
    <source>
        <dbReference type="ARBA" id="ARBA00022729"/>
    </source>
</evidence>
<dbReference type="AlphaFoldDB" id="Q3UI29"/>
<evidence type="ECO:0000256" key="7">
    <source>
        <dbReference type="SAM" id="SignalP"/>
    </source>
</evidence>
<dbReference type="SMART" id="SM00180">
    <property type="entry name" value="EGF_Lam"/>
    <property type="match status" value="2"/>
</dbReference>
<dbReference type="PROSITE" id="PS00022">
    <property type="entry name" value="EGF_1"/>
    <property type="match status" value="1"/>
</dbReference>
<evidence type="ECO:0000313" key="10">
    <source>
        <dbReference type="MGI" id="MGI:99913"/>
    </source>
</evidence>
<dbReference type="Pfam" id="PF24973">
    <property type="entry name" value="EGF_LMN_ATRN"/>
    <property type="match status" value="1"/>
</dbReference>
<dbReference type="InterPro" id="IPR002049">
    <property type="entry name" value="LE_dom"/>
</dbReference>
<dbReference type="Pfam" id="PF00053">
    <property type="entry name" value="EGF_laminin"/>
    <property type="match status" value="1"/>
</dbReference>
<dbReference type="CDD" id="cd00055">
    <property type="entry name" value="EGF_Lam"/>
    <property type="match status" value="1"/>
</dbReference>
<evidence type="ECO:0000256" key="6">
    <source>
        <dbReference type="PROSITE-ProRule" id="PRU00460"/>
    </source>
</evidence>
<proteinExistence type="evidence at transcript level"/>
<keyword evidence="2" id="KW-0677">Repeat</keyword>
<evidence type="ECO:0000256" key="5">
    <source>
        <dbReference type="ARBA" id="ARBA00023292"/>
    </source>
</evidence>
<reference evidence="9" key="2">
    <citation type="journal article" date="2000" name="Genome Res.">
        <title>Normalization and subtraction of cap-trapper-selected cDNAs to prepare full-length cDNA libraries for rapid discovery of new genes.</title>
        <authorList>
            <person name="Carninci P."/>
            <person name="Shibata Y."/>
            <person name="Hayatsu N."/>
            <person name="Sugahara Y."/>
            <person name="Shibata K."/>
            <person name="Itoh M."/>
            <person name="Konno H."/>
            <person name="Okazaki Y."/>
            <person name="Muramatsu M."/>
            <person name="Hayashizaki Y."/>
        </authorList>
    </citation>
    <scope>NUCLEOTIDE SEQUENCE</scope>
</reference>
<evidence type="ECO:0000256" key="3">
    <source>
        <dbReference type="ARBA" id="ARBA00023157"/>
    </source>
</evidence>
<feature type="domain" description="Laminin EGF-like" evidence="8">
    <location>
        <begin position="84"/>
        <end position="130"/>
    </location>
</feature>
<dbReference type="PROSITE" id="PS50027">
    <property type="entry name" value="EGF_LAM_2"/>
    <property type="match status" value="1"/>
</dbReference>
<reference evidence="9" key="4">
    <citation type="journal article" date="2001" name="Nature">
        <title>Functional annotation of a full-length mouse cDNA collection.</title>
        <authorList>
            <consortium name="The RIKEN Genome Exploration Research Group Phase II Team and the FANTOM Consortium"/>
        </authorList>
    </citation>
    <scope>NUCLEOTIDE SEQUENCE</scope>
</reference>
<accession>Q3UI29</accession>
<protein>
    <recommendedName>
        <fullName evidence="8">Laminin EGF-like domain-containing protein</fullName>
    </recommendedName>
</protein>
<reference evidence="9" key="7">
    <citation type="journal article" date="2005" name="Science">
        <title>The Transcriptional Landscape of the Mammalian Genome.</title>
        <authorList>
            <consortium name="The FANTOM Consortium"/>
            <consortium name="Riken Genome Exploration Research Group and Genome Science Group (Genome Network Project Core Group)"/>
        </authorList>
    </citation>
    <scope>NUCLEOTIDE SEQUENCE</scope>
</reference>
<sequence>MPALWLSCCLGVALLLPAAQATSRREVCDCNGKSRQCVFDQELHRQTGSGFRCLNCNDNTAGVHCERCREGFYRHRDRDRCLPCNCHSKGSLSAGCDNSGQCRCKPGVTGQRCDRCQPGFHMLTDAGCTRDQGQL</sequence>
<name>Q3UI29_MOUSE</name>
<reference evidence="9" key="1">
    <citation type="journal article" date="1999" name="Methods Enzymol.">
        <title>High-efficiency full-length cDNA cloning.</title>
        <authorList>
            <person name="Carninci P."/>
            <person name="Hayashizaki Y."/>
        </authorList>
    </citation>
    <scope>NUCLEOTIDE SEQUENCE</scope>
</reference>
<evidence type="ECO:0000259" key="8">
    <source>
        <dbReference type="PROSITE" id="PS50027"/>
    </source>
</evidence>
<reference evidence="9" key="8">
    <citation type="journal article" date="2005" name="Science">
        <title>Antisense Transcription in the Mammalian Transcriptome.</title>
        <authorList>
            <consortium name="RIKEN Genome Exploration Research Group and Genome Science Group (Genome Network Project Core Group) and the FANTOM Consortium"/>
        </authorList>
    </citation>
    <scope>NUCLEOTIDE SEQUENCE</scope>
</reference>
<dbReference type="InterPro" id="IPR050440">
    <property type="entry name" value="Laminin/Netrin_ECM"/>
</dbReference>
<dbReference type="AGR" id="MGI:99913"/>
<dbReference type="InterPro" id="IPR056863">
    <property type="entry name" value="LMN_ATRN_NET-like_EGF"/>
</dbReference>
<evidence type="ECO:0000313" key="9">
    <source>
        <dbReference type="EMBL" id="BAE27677.1"/>
    </source>
</evidence>
<keyword evidence="5 6" id="KW-0424">Laminin EGF-like domain</keyword>
<reference evidence="9" key="3">
    <citation type="journal article" date="2000" name="Genome Res.">
        <title>RIKEN integrated sequence analysis (RISA) system--384-format sequencing pipeline with 384 multicapillary sequencer.</title>
        <authorList>
            <person name="Shibata K."/>
            <person name="Itoh M."/>
            <person name="Aizawa K."/>
            <person name="Nagaoka S."/>
            <person name="Sasaki N."/>
            <person name="Carninci P."/>
            <person name="Konno H."/>
            <person name="Akiyama J."/>
            <person name="Nishi K."/>
            <person name="Kitsunai T."/>
            <person name="Tashiro H."/>
            <person name="Itoh M."/>
            <person name="Sumi N."/>
            <person name="Ishii Y."/>
            <person name="Nakamura S."/>
            <person name="Hazama M."/>
            <person name="Nishine T."/>
            <person name="Harada A."/>
            <person name="Yamamoto R."/>
            <person name="Matsumoto H."/>
            <person name="Sakaguchi S."/>
            <person name="Ikegami T."/>
            <person name="Kashiwagi K."/>
            <person name="Fujiwake S."/>
            <person name="Inoue K."/>
            <person name="Togawa Y."/>
            <person name="Izawa M."/>
            <person name="Ohara E."/>
            <person name="Watahiki M."/>
            <person name="Yoneda Y."/>
            <person name="Ishikawa T."/>
            <person name="Ozawa K."/>
            <person name="Tanaka T."/>
            <person name="Matsuura S."/>
            <person name="Kawai J."/>
            <person name="Okazaki Y."/>
            <person name="Muramatsu M."/>
            <person name="Inoue Y."/>
            <person name="Kira A."/>
            <person name="Hayashizaki Y."/>
        </authorList>
    </citation>
    <scope>NUCLEOTIDE SEQUENCE</scope>
</reference>
<dbReference type="Gene3D" id="2.10.25.10">
    <property type="entry name" value="Laminin"/>
    <property type="match status" value="2"/>
</dbReference>
<dbReference type="PROSITE" id="PS01248">
    <property type="entry name" value="EGF_LAM_1"/>
    <property type="match status" value="1"/>
</dbReference>
<reference evidence="9" key="6">
    <citation type="submission" date="2004-03" db="EMBL/GenBank/DDBJ databases">
        <authorList>
            <person name="Arakawa T."/>
            <person name="Carninci P."/>
            <person name="Fukuda S."/>
            <person name="Hashizume W."/>
            <person name="Hayashida K."/>
            <person name="Hori F."/>
            <person name="Iida J."/>
            <person name="Imamura K."/>
            <person name="Imotani K."/>
            <person name="Itoh M."/>
            <person name="Kanagawa S."/>
            <person name="Kawai J."/>
            <person name="Kojima M."/>
            <person name="Konno H."/>
            <person name="Murata M."/>
            <person name="Nakamura M."/>
            <person name="Ninomiya N."/>
            <person name="Nishiyori H."/>
            <person name="Nomura K."/>
            <person name="Ohno M."/>
            <person name="Sakazume N."/>
            <person name="Sano H."/>
            <person name="Sasaki D."/>
            <person name="Shibata K."/>
            <person name="Shiraki T."/>
            <person name="Tagami M."/>
            <person name="Tagami Y."/>
            <person name="Waki K."/>
            <person name="Watahiki A."/>
            <person name="Muramatsu M."/>
            <person name="Hayashizaki Y."/>
        </authorList>
    </citation>
    <scope>NUCLEOTIDE SEQUENCE</scope>
</reference>
<evidence type="ECO:0000256" key="4">
    <source>
        <dbReference type="ARBA" id="ARBA00023180"/>
    </source>
</evidence>
<keyword evidence="3 6" id="KW-1015">Disulfide bond</keyword>
<dbReference type="EMBL" id="AK147105">
    <property type="protein sequence ID" value="BAE27677.1"/>
    <property type="molecule type" value="mRNA"/>
</dbReference>
<evidence type="ECO:0000256" key="2">
    <source>
        <dbReference type="ARBA" id="ARBA00022737"/>
    </source>
</evidence>
<dbReference type="MGI" id="MGI:99913">
    <property type="gene designation" value="Lamc2"/>
</dbReference>
<feature type="disulfide bond" evidence="6">
    <location>
        <begin position="104"/>
        <end position="113"/>
    </location>
</feature>
<dbReference type="SUPFAM" id="SSF57196">
    <property type="entry name" value="EGF/Laminin"/>
    <property type="match status" value="2"/>
</dbReference>
<organism evidence="9">
    <name type="scientific">Mus musculus</name>
    <name type="common">Mouse</name>
    <dbReference type="NCBI Taxonomy" id="10090"/>
    <lineage>
        <taxon>Eukaryota</taxon>
        <taxon>Metazoa</taxon>
        <taxon>Chordata</taxon>
        <taxon>Craniata</taxon>
        <taxon>Vertebrata</taxon>
        <taxon>Euteleostomi</taxon>
        <taxon>Mammalia</taxon>
        <taxon>Eutheria</taxon>
        <taxon>Euarchontoglires</taxon>
        <taxon>Glires</taxon>
        <taxon>Rodentia</taxon>
        <taxon>Myomorpha</taxon>
        <taxon>Muroidea</taxon>
        <taxon>Muridae</taxon>
        <taxon>Murinae</taxon>
        <taxon>Mus</taxon>
        <taxon>Mus</taxon>
    </lineage>
</organism>
<feature type="signal peptide" evidence="7">
    <location>
        <begin position="1"/>
        <end position="21"/>
    </location>
</feature>
<dbReference type="PANTHER" id="PTHR10574">
    <property type="entry name" value="NETRIN/LAMININ-RELATED"/>
    <property type="match status" value="1"/>
</dbReference>
<reference evidence="9" key="5">
    <citation type="journal article" date="2002" name="Nature">
        <title>Analysis of the mouse transcriptome based on functional annotation of 60,770 full-length cDNAs.</title>
        <authorList>
            <consortium name="The FANTOM Consortium and the RIKEN Genome Exploration Research Group Phase I and II Team"/>
        </authorList>
    </citation>
    <scope>NUCLEOTIDE SEQUENCE</scope>
</reference>
<dbReference type="FunFam" id="2.10.25.10:FF:000533">
    <property type="entry name" value="Laminin subunit gamma 2"/>
    <property type="match status" value="1"/>
</dbReference>
<comment type="caution">
    <text evidence="6">Lacks conserved residue(s) required for the propagation of feature annotation.</text>
</comment>
<keyword evidence="4" id="KW-0325">Glycoprotein</keyword>
<feature type="chain" id="PRO_5004230141" description="Laminin EGF-like domain-containing protein" evidence="7">
    <location>
        <begin position="22"/>
        <end position="135"/>
    </location>
</feature>
<dbReference type="InterPro" id="IPR000742">
    <property type="entry name" value="EGF"/>
</dbReference>